<dbReference type="Gene3D" id="3.40.50.300">
    <property type="entry name" value="P-loop containing nucleotide triphosphate hydrolases"/>
    <property type="match status" value="1"/>
</dbReference>
<evidence type="ECO:0000256" key="1">
    <source>
        <dbReference type="ARBA" id="ARBA00005417"/>
    </source>
</evidence>
<dbReference type="PANTHER" id="PTHR43335">
    <property type="entry name" value="ABC TRANSPORTER, ATP-BINDING PROTEIN"/>
    <property type="match status" value="1"/>
</dbReference>
<dbReference type="RefSeq" id="WP_012582702.1">
    <property type="nucleotide sequence ID" value="NC_011661.1"/>
</dbReference>
<reference evidence="7" key="1">
    <citation type="journal article" date="2016" name="Front. Microbiol.">
        <title>The complete genome sequence of hyperthermophile Dictyoglomus turgidum DSM 6724 reveals a specialized carbohydrate fermentor.</title>
        <authorList>
            <person name="Brumm P.J."/>
            <person name="Gowda K."/>
            <person name="Robb F.T."/>
            <person name="Mead D.A."/>
        </authorList>
    </citation>
    <scope>NUCLEOTIDE SEQUENCE [LARGE SCALE GENOMIC DNA]</scope>
    <source>
        <strain evidence="7">DSM 6724 / Z-1310</strain>
    </source>
</reference>
<dbReference type="Pfam" id="PF00005">
    <property type="entry name" value="ABC_tran"/>
    <property type="match status" value="1"/>
</dbReference>
<name>B8DYZ1_DICTD</name>
<evidence type="ECO:0000313" key="7">
    <source>
        <dbReference type="Proteomes" id="UP000007719"/>
    </source>
</evidence>
<sequence>MNVIETHNLYKYYGIKKVLDDLNLEVPEGVIFGYLGPNGAGKTTTIRILLNLAKPTKGSVLVLGENISKSRKYLRRIGYLPDVPNFYNYFTAKEYLEVLSEIIGVDKKRVEEVLEIVGLKNEKKRIGAFSRGMKQRLGIAQALLPDPKLLILDEPTSSLDPQGRKEILDLILSLRGEKTVFFSTHILSDVERVCDRVGILREGRLLLNDTLDNIKKKLSRRIVKLKVDDPLRMMERVKKEDFVEEVLIKNQNSLIIKVKDLQRAGKKIPEIIVQENLSIMHFEVSEPTLEDIFFEVIS</sequence>
<keyword evidence="3" id="KW-0547">Nucleotide-binding</keyword>
<dbReference type="STRING" id="515635.Dtur_0295"/>
<dbReference type="InterPro" id="IPR025302">
    <property type="entry name" value="DrrA1/2-like_C"/>
</dbReference>
<dbReference type="GO" id="GO:0016887">
    <property type="term" value="F:ATP hydrolysis activity"/>
    <property type="evidence" value="ECO:0007669"/>
    <property type="project" value="InterPro"/>
</dbReference>
<keyword evidence="4" id="KW-0067">ATP-binding</keyword>
<keyword evidence="2" id="KW-0813">Transport</keyword>
<dbReference type="PANTHER" id="PTHR43335:SF4">
    <property type="entry name" value="ABC TRANSPORTER, ATP-BINDING PROTEIN"/>
    <property type="match status" value="1"/>
</dbReference>
<dbReference type="SUPFAM" id="SSF52540">
    <property type="entry name" value="P-loop containing nucleoside triphosphate hydrolases"/>
    <property type="match status" value="1"/>
</dbReference>
<dbReference type="GO" id="GO:0005524">
    <property type="term" value="F:ATP binding"/>
    <property type="evidence" value="ECO:0007669"/>
    <property type="project" value="UniProtKB-KW"/>
</dbReference>
<dbReference type="OrthoDB" id="9804819at2"/>
<dbReference type="InterPro" id="IPR003439">
    <property type="entry name" value="ABC_transporter-like_ATP-bd"/>
</dbReference>
<dbReference type="FunCoup" id="B8DYZ1">
    <property type="interactions" value="131"/>
</dbReference>
<evidence type="ECO:0000313" key="6">
    <source>
        <dbReference type="EMBL" id="ACK41617.1"/>
    </source>
</evidence>
<evidence type="ECO:0000256" key="3">
    <source>
        <dbReference type="ARBA" id="ARBA00022741"/>
    </source>
</evidence>
<organism evidence="6 7">
    <name type="scientific">Dictyoglomus turgidum (strain DSM 6724 / Z-1310)</name>
    <dbReference type="NCBI Taxonomy" id="515635"/>
    <lineage>
        <taxon>Bacteria</taxon>
        <taxon>Pseudomonadati</taxon>
        <taxon>Dictyoglomota</taxon>
        <taxon>Dictyoglomia</taxon>
        <taxon>Dictyoglomales</taxon>
        <taxon>Dictyoglomaceae</taxon>
        <taxon>Dictyoglomus</taxon>
    </lineage>
</organism>
<feature type="domain" description="ABC transporter" evidence="5">
    <location>
        <begin position="4"/>
        <end position="227"/>
    </location>
</feature>
<evidence type="ECO:0000256" key="2">
    <source>
        <dbReference type="ARBA" id="ARBA00022448"/>
    </source>
</evidence>
<dbReference type="Proteomes" id="UP000007719">
    <property type="component" value="Chromosome"/>
</dbReference>
<dbReference type="Pfam" id="PF13732">
    <property type="entry name" value="DrrA1-3_C"/>
    <property type="match status" value="1"/>
</dbReference>
<dbReference type="KEGG" id="dtu:Dtur_0295"/>
<dbReference type="HOGENOM" id="CLU_000604_1_2_0"/>
<accession>B8DYZ1</accession>
<dbReference type="PROSITE" id="PS50893">
    <property type="entry name" value="ABC_TRANSPORTER_2"/>
    <property type="match status" value="1"/>
</dbReference>
<dbReference type="PATRIC" id="fig|515635.4.peg.311"/>
<dbReference type="InterPro" id="IPR003593">
    <property type="entry name" value="AAA+_ATPase"/>
</dbReference>
<dbReference type="EMBL" id="CP001251">
    <property type="protein sequence ID" value="ACK41617.1"/>
    <property type="molecule type" value="Genomic_DNA"/>
</dbReference>
<evidence type="ECO:0000259" key="5">
    <source>
        <dbReference type="PROSITE" id="PS50893"/>
    </source>
</evidence>
<protein>
    <submittedName>
        <fullName evidence="6">ABC transporter related</fullName>
    </submittedName>
</protein>
<dbReference type="EnsemblBacteria" id="ACK41617">
    <property type="protein sequence ID" value="ACK41617"/>
    <property type="gene ID" value="Dtur_0295"/>
</dbReference>
<dbReference type="InterPro" id="IPR027417">
    <property type="entry name" value="P-loop_NTPase"/>
</dbReference>
<dbReference type="eggNOG" id="COG1131">
    <property type="taxonomic scope" value="Bacteria"/>
</dbReference>
<comment type="similarity">
    <text evidence="1">Belongs to the ABC transporter superfamily.</text>
</comment>
<dbReference type="InParanoid" id="B8DYZ1"/>
<evidence type="ECO:0000256" key="4">
    <source>
        <dbReference type="ARBA" id="ARBA00022840"/>
    </source>
</evidence>
<keyword evidence="7" id="KW-1185">Reference proteome</keyword>
<dbReference type="AlphaFoldDB" id="B8DYZ1"/>
<gene>
    <name evidence="6" type="ordered locus">Dtur_0295</name>
</gene>
<proteinExistence type="inferred from homology"/>
<dbReference type="SMART" id="SM00382">
    <property type="entry name" value="AAA"/>
    <property type="match status" value="1"/>
</dbReference>